<dbReference type="EMBL" id="LMAR01000094">
    <property type="protein sequence ID" value="KQK27721.1"/>
    <property type="molecule type" value="Genomic_DNA"/>
</dbReference>
<evidence type="ECO:0000256" key="1">
    <source>
        <dbReference type="ARBA" id="ARBA00001526"/>
    </source>
</evidence>
<gene>
    <name evidence="5" type="ORF">ARD30_25385</name>
    <name evidence="6" type="ORF">SAMN05660750_00668</name>
</gene>
<dbReference type="GO" id="GO:0008800">
    <property type="term" value="F:beta-lactamase activity"/>
    <property type="evidence" value="ECO:0007669"/>
    <property type="project" value="UniProtKB-EC"/>
</dbReference>
<evidence type="ECO:0000313" key="8">
    <source>
        <dbReference type="Proteomes" id="UP000190130"/>
    </source>
</evidence>
<reference evidence="5 7" key="1">
    <citation type="submission" date="2015-10" db="EMBL/GenBank/DDBJ databases">
        <title>Draft genome of Bosea thiooxidans.</title>
        <authorList>
            <person name="Wang X."/>
        </authorList>
    </citation>
    <scope>NUCLEOTIDE SEQUENCE [LARGE SCALE GENOMIC DNA]</scope>
    <source>
        <strain evidence="5 7">CGMCC 9174</strain>
    </source>
</reference>
<comment type="catalytic activity">
    <reaction evidence="1">
        <text>a beta-lactam + H2O = a substituted beta-amino acid</text>
        <dbReference type="Rhea" id="RHEA:20401"/>
        <dbReference type="ChEBI" id="CHEBI:15377"/>
        <dbReference type="ChEBI" id="CHEBI:35627"/>
        <dbReference type="ChEBI" id="CHEBI:140347"/>
        <dbReference type="EC" id="3.5.2.6"/>
    </reaction>
</comment>
<organism evidence="5 7">
    <name type="scientific">Bosea thiooxidans</name>
    <dbReference type="NCBI Taxonomy" id="53254"/>
    <lineage>
        <taxon>Bacteria</taxon>
        <taxon>Pseudomonadati</taxon>
        <taxon>Pseudomonadota</taxon>
        <taxon>Alphaproteobacteria</taxon>
        <taxon>Hyphomicrobiales</taxon>
        <taxon>Boseaceae</taxon>
        <taxon>Bosea</taxon>
    </lineage>
</organism>
<dbReference type="InterPro" id="IPR045155">
    <property type="entry name" value="Beta-lactam_cat"/>
</dbReference>
<dbReference type="InterPro" id="IPR000871">
    <property type="entry name" value="Beta-lactam_class-A"/>
</dbReference>
<evidence type="ECO:0000313" key="6">
    <source>
        <dbReference type="EMBL" id="SKB43971.1"/>
    </source>
</evidence>
<sequence length="316" mass="35003">MSFFTDSSDLKRIGALIEAHAAPIYAARNVPFAQFAYVLTRTAPEPGGKPEGAALRQDWRAYPCSLVKVFHLVAAQLRLEDGRLSAHGELDRAMRDMILWSSNSATNYIIDLLTGTTGDTLLDDAEMAIWCERREEINRIFAGLGWPELAGINLNQKLMDDLRYGREKIALDRSAAGHNCLTPIAMARLMHEIFSESPLLPPARLAAIRDHLARDTGHPERGRGVYQLLGYLGDRLPEGTRIWSKAGRTRWLGDDRASFRRHDTLRAILPGGHEFLLTVFTQGEAIAEDDGFLPAIGALVAAEIGDLALKGHSRRL</sequence>
<dbReference type="Proteomes" id="UP000051562">
    <property type="component" value="Unassembled WGS sequence"/>
</dbReference>
<dbReference type="EMBL" id="FUYX01000002">
    <property type="protein sequence ID" value="SKB43971.1"/>
    <property type="molecule type" value="Genomic_DNA"/>
</dbReference>
<dbReference type="Gene3D" id="3.40.710.10">
    <property type="entry name" value="DD-peptidase/beta-lactamase superfamily"/>
    <property type="match status" value="1"/>
</dbReference>
<protein>
    <recommendedName>
        <fullName evidence="3">beta-lactamase</fullName>
        <ecNumber evidence="3">3.5.2.6</ecNumber>
    </recommendedName>
</protein>
<evidence type="ECO:0000313" key="7">
    <source>
        <dbReference type="Proteomes" id="UP000051562"/>
    </source>
</evidence>
<evidence type="ECO:0000313" key="5">
    <source>
        <dbReference type="EMBL" id="KQK27721.1"/>
    </source>
</evidence>
<dbReference type="EC" id="3.5.2.6" evidence="3"/>
<evidence type="ECO:0000256" key="3">
    <source>
        <dbReference type="ARBA" id="ARBA00012865"/>
    </source>
</evidence>
<dbReference type="InterPro" id="IPR012338">
    <property type="entry name" value="Beta-lactam/transpept-like"/>
</dbReference>
<dbReference type="Pfam" id="PF13354">
    <property type="entry name" value="Beta-lactamase2"/>
    <property type="match status" value="1"/>
</dbReference>
<dbReference type="GO" id="GO:0046677">
    <property type="term" value="P:response to antibiotic"/>
    <property type="evidence" value="ECO:0007669"/>
    <property type="project" value="InterPro"/>
</dbReference>
<reference evidence="6 8" key="2">
    <citation type="submission" date="2017-02" db="EMBL/GenBank/DDBJ databases">
        <authorList>
            <person name="Peterson S.W."/>
        </authorList>
    </citation>
    <scope>NUCLEOTIDE SEQUENCE [LARGE SCALE GENOMIC DNA]</scope>
    <source>
        <strain evidence="6 8">DSM 9653</strain>
    </source>
</reference>
<dbReference type="PANTHER" id="PTHR35333:SF3">
    <property type="entry name" value="BETA-LACTAMASE-TYPE TRANSPEPTIDASE FOLD CONTAINING PROTEIN"/>
    <property type="match status" value="1"/>
</dbReference>
<proteinExistence type="inferred from homology"/>
<dbReference type="PANTHER" id="PTHR35333">
    <property type="entry name" value="BETA-LACTAMASE"/>
    <property type="match status" value="1"/>
</dbReference>
<evidence type="ECO:0000256" key="2">
    <source>
        <dbReference type="ARBA" id="ARBA00009009"/>
    </source>
</evidence>
<dbReference type="STRING" id="53254.SAMN05660750_00668"/>
<dbReference type="Proteomes" id="UP000190130">
    <property type="component" value="Unassembled WGS sequence"/>
</dbReference>
<accession>A0A0Q3LWG7</accession>
<dbReference type="AlphaFoldDB" id="A0A0Q3LWG7"/>
<feature type="domain" description="Beta-lactamase class A catalytic" evidence="4">
    <location>
        <begin position="53"/>
        <end position="281"/>
    </location>
</feature>
<dbReference type="RefSeq" id="WP_055730988.1">
    <property type="nucleotide sequence ID" value="NZ_FUYX01000002.1"/>
</dbReference>
<dbReference type="GO" id="GO:0030655">
    <property type="term" value="P:beta-lactam antibiotic catabolic process"/>
    <property type="evidence" value="ECO:0007669"/>
    <property type="project" value="InterPro"/>
</dbReference>
<comment type="similarity">
    <text evidence="2">Belongs to the class-A beta-lactamase family.</text>
</comment>
<evidence type="ECO:0000259" key="4">
    <source>
        <dbReference type="Pfam" id="PF13354"/>
    </source>
</evidence>
<dbReference type="SUPFAM" id="SSF56601">
    <property type="entry name" value="beta-lactamase/transpeptidase-like"/>
    <property type="match status" value="1"/>
</dbReference>
<name>A0A0Q3LWG7_9HYPH</name>
<dbReference type="OrthoDB" id="7510992at2"/>
<keyword evidence="7" id="KW-1185">Reference proteome</keyword>